<evidence type="ECO:0000256" key="5">
    <source>
        <dbReference type="ARBA" id="ARBA00022989"/>
    </source>
</evidence>
<evidence type="ECO:0000313" key="10">
    <source>
        <dbReference type="Proteomes" id="UP000184111"/>
    </source>
</evidence>
<evidence type="ECO:0000256" key="7">
    <source>
        <dbReference type="SAM" id="Phobius"/>
    </source>
</evidence>
<feature type="transmembrane region" description="Helical" evidence="7">
    <location>
        <begin position="108"/>
        <end position="133"/>
    </location>
</feature>
<accession>A0A1M7Q0T0</accession>
<proteinExistence type="inferred from homology"/>
<keyword evidence="4 7" id="KW-0812">Transmembrane</keyword>
<dbReference type="EMBL" id="FRBI01000028">
    <property type="protein sequence ID" value="SHN23702.1"/>
    <property type="molecule type" value="Genomic_DNA"/>
</dbReference>
<dbReference type="AlphaFoldDB" id="A0A1M7Q0T0"/>
<protein>
    <submittedName>
        <fullName evidence="9">Membrane protein DedA, SNARE-associated domain</fullName>
    </submittedName>
</protein>
<dbReference type="GO" id="GO:0005886">
    <property type="term" value="C:plasma membrane"/>
    <property type="evidence" value="ECO:0007669"/>
    <property type="project" value="UniProtKB-SubCell"/>
</dbReference>
<comment type="similarity">
    <text evidence="2">Belongs to the DedA family.</text>
</comment>
<evidence type="ECO:0000313" key="9">
    <source>
        <dbReference type="EMBL" id="SHN23702.1"/>
    </source>
</evidence>
<dbReference type="InterPro" id="IPR051311">
    <property type="entry name" value="DedA_domain"/>
</dbReference>
<feature type="domain" description="VTT" evidence="8">
    <location>
        <begin position="32"/>
        <end position="159"/>
    </location>
</feature>
<reference evidence="9 10" key="1">
    <citation type="submission" date="2016-11" db="EMBL/GenBank/DDBJ databases">
        <authorList>
            <person name="Jaros S."/>
            <person name="Januszkiewicz K."/>
            <person name="Wedrychowicz H."/>
        </authorList>
    </citation>
    <scope>NUCLEOTIDE SEQUENCE [LARGE SCALE GENOMIC DNA]</scope>
    <source>
        <strain evidence="9 10">CGMCC 4.2025</strain>
    </source>
</reference>
<dbReference type="InterPro" id="IPR032816">
    <property type="entry name" value="VTT_dom"/>
</dbReference>
<keyword evidence="5 7" id="KW-1133">Transmembrane helix</keyword>
<dbReference type="PANTHER" id="PTHR42709">
    <property type="entry name" value="ALKALINE PHOSPHATASE LIKE PROTEIN"/>
    <property type="match status" value="1"/>
</dbReference>
<organism evidence="9 10">
    <name type="scientific">Actinacidiphila paucisporea</name>
    <dbReference type="NCBI Taxonomy" id="310782"/>
    <lineage>
        <taxon>Bacteria</taxon>
        <taxon>Bacillati</taxon>
        <taxon>Actinomycetota</taxon>
        <taxon>Actinomycetes</taxon>
        <taxon>Kitasatosporales</taxon>
        <taxon>Streptomycetaceae</taxon>
        <taxon>Actinacidiphila</taxon>
    </lineage>
</organism>
<dbReference type="RefSeq" id="WP_073502099.1">
    <property type="nucleotide sequence ID" value="NZ_FRBI01000028.1"/>
</dbReference>
<keyword evidence="10" id="KW-1185">Reference proteome</keyword>
<gene>
    <name evidence="9" type="ORF">SAMN05216499_12810</name>
</gene>
<dbReference type="PANTHER" id="PTHR42709:SF6">
    <property type="entry name" value="UNDECAPRENYL PHOSPHATE TRANSPORTER A"/>
    <property type="match status" value="1"/>
</dbReference>
<evidence type="ECO:0000256" key="2">
    <source>
        <dbReference type="ARBA" id="ARBA00010792"/>
    </source>
</evidence>
<keyword evidence="3" id="KW-1003">Cell membrane</keyword>
<evidence type="ECO:0000259" key="8">
    <source>
        <dbReference type="Pfam" id="PF09335"/>
    </source>
</evidence>
<feature type="transmembrane region" description="Helical" evidence="7">
    <location>
        <begin position="12"/>
        <end position="32"/>
    </location>
</feature>
<dbReference type="OrthoDB" id="9813426at2"/>
<dbReference type="STRING" id="310782.SAMN05216499_12810"/>
<feature type="transmembrane region" description="Helical" evidence="7">
    <location>
        <begin position="53"/>
        <end position="73"/>
    </location>
</feature>
<dbReference type="Pfam" id="PF09335">
    <property type="entry name" value="VTT_dom"/>
    <property type="match status" value="1"/>
</dbReference>
<keyword evidence="6 7" id="KW-0472">Membrane</keyword>
<evidence type="ECO:0000256" key="3">
    <source>
        <dbReference type="ARBA" id="ARBA00022475"/>
    </source>
</evidence>
<evidence type="ECO:0000256" key="6">
    <source>
        <dbReference type="ARBA" id="ARBA00023136"/>
    </source>
</evidence>
<feature type="transmembrane region" description="Helical" evidence="7">
    <location>
        <begin position="173"/>
        <end position="192"/>
    </location>
</feature>
<feature type="transmembrane region" description="Helical" evidence="7">
    <location>
        <begin position="140"/>
        <end position="161"/>
    </location>
</feature>
<dbReference type="Proteomes" id="UP000184111">
    <property type="component" value="Unassembled WGS sequence"/>
</dbReference>
<name>A0A1M7Q0T0_9ACTN</name>
<evidence type="ECO:0000256" key="4">
    <source>
        <dbReference type="ARBA" id="ARBA00022692"/>
    </source>
</evidence>
<comment type="subcellular location">
    <subcellularLocation>
        <location evidence="1">Cell membrane</location>
        <topology evidence="1">Multi-pass membrane protein</topology>
    </subcellularLocation>
</comment>
<sequence>MHVQEWLNDIPAVAVYLTVGLVVGLESLGVPLPGELVLMAAALMSTQGHANPWLVAACAIVGAVGGDSIGYAIGHKGGKPLLETLGRRFPSHFSPGHVATAERFFQRWGMWAVFFGRFVALLRIFAGPLAGVLKMPYGRFLIANALGGVVWAGGITAVIYYVGQVAEPWLKRFGYVGLGVAVLFAIGSLVFVKRRAAKVQAAMEAPEQDVEVAVAQPGE</sequence>
<evidence type="ECO:0000256" key="1">
    <source>
        <dbReference type="ARBA" id="ARBA00004651"/>
    </source>
</evidence>